<dbReference type="EMBL" id="CP031305">
    <property type="protein sequence ID" value="QCC55511.1"/>
    <property type="molecule type" value="Genomic_DNA"/>
</dbReference>
<sequence>MSRIIDARLNVINLIFERAAREVKVWREVDLGYNDPYGKGEDEKILVSDDELAVMYYPGTSPGGARPDRYEERYGERVYWEPHIFFKHDSVVQEKDIIEIPLERYPENPNADKQLWELETLVPYETHIEGQMQRFVEQ</sequence>
<dbReference type="AlphaFoldDB" id="A0A4D6HPK5"/>
<accession>A0A4D6HPK5</accession>
<protein>
    <submittedName>
        <fullName evidence="1">Uncharacterized protein</fullName>
    </submittedName>
</protein>
<evidence type="ECO:0000313" key="2">
    <source>
        <dbReference type="Proteomes" id="UP000296822"/>
    </source>
</evidence>
<dbReference type="Proteomes" id="UP000296822">
    <property type="component" value="Chromosome"/>
</dbReference>
<organism evidence="1 2">
    <name type="scientific">Natronorubrum bangense</name>
    <dbReference type="NCBI Taxonomy" id="61858"/>
    <lineage>
        <taxon>Archaea</taxon>
        <taxon>Methanobacteriati</taxon>
        <taxon>Methanobacteriota</taxon>
        <taxon>Stenosarchaea group</taxon>
        <taxon>Halobacteria</taxon>
        <taxon>Halobacteriales</taxon>
        <taxon>Natrialbaceae</taxon>
        <taxon>Natronorubrum</taxon>
    </lineage>
</organism>
<reference evidence="1 2" key="1">
    <citation type="journal article" date="2019" name="Nat. Commun.">
        <title>A new type of DNA phosphorothioation-based antiviral system in archaea.</title>
        <authorList>
            <person name="Xiong L."/>
            <person name="Liu S."/>
            <person name="Chen S."/>
            <person name="Xiao Y."/>
            <person name="Zhu B."/>
            <person name="Gao Y."/>
            <person name="Zhang Y."/>
            <person name="Chen B."/>
            <person name="Luo J."/>
            <person name="Deng Z."/>
            <person name="Chen X."/>
            <person name="Wang L."/>
            <person name="Chen S."/>
        </authorList>
    </citation>
    <scope>NUCLEOTIDE SEQUENCE [LARGE SCALE GENOMIC DNA]</scope>
    <source>
        <strain evidence="1 2">JCM 10635</strain>
    </source>
</reference>
<evidence type="ECO:0000313" key="1">
    <source>
        <dbReference type="EMBL" id="QCC55511.1"/>
    </source>
</evidence>
<proteinExistence type="predicted"/>
<dbReference type="GeneID" id="39852407"/>
<dbReference type="KEGG" id="nbg:DV706_14150"/>
<dbReference type="RefSeq" id="WP_006065718.1">
    <property type="nucleotide sequence ID" value="NZ_CP031305.1"/>
</dbReference>
<gene>
    <name evidence="1" type="ORF">DV706_14150</name>
</gene>
<name>A0A4D6HPK5_9EURY</name>